<evidence type="ECO:0000256" key="4">
    <source>
        <dbReference type="RuleBase" id="RU363090"/>
    </source>
</evidence>
<dbReference type="VEuPathDB" id="AmoebaDB:EIN_474470"/>
<keyword evidence="3 4" id="KW-0418">Kinase</keyword>
<dbReference type="EMBL" id="KB206689">
    <property type="protein sequence ID" value="ELP88845.1"/>
    <property type="molecule type" value="Genomic_DNA"/>
</dbReference>
<name>A0A0A1U9P6_ENTIV</name>
<evidence type="ECO:0000256" key="2">
    <source>
        <dbReference type="ARBA" id="ARBA00022679"/>
    </source>
</evidence>
<dbReference type="RefSeq" id="XP_004255616.1">
    <property type="nucleotide sequence ID" value="XM_004255568.1"/>
</dbReference>
<dbReference type="AlphaFoldDB" id="A0A0A1U9P6"/>
<dbReference type="GO" id="GO:0005737">
    <property type="term" value="C:cytoplasm"/>
    <property type="evidence" value="ECO:0007669"/>
    <property type="project" value="TreeGrafter"/>
</dbReference>
<dbReference type="PANTHER" id="PTHR12400">
    <property type="entry name" value="INOSITOL POLYPHOSPHATE KINASE"/>
    <property type="match status" value="1"/>
</dbReference>
<dbReference type="Pfam" id="PF03770">
    <property type="entry name" value="IPK"/>
    <property type="match status" value="1"/>
</dbReference>
<dbReference type="Proteomes" id="UP000014680">
    <property type="component" value="Unassembled WGS sequence"/>
</dbReference>
<dbReference type="EC" id="2.7.-.-" evidence="4"/>
<dbReference type="GO" id="GO:0046854">
    <property type="term" value="P:phosphatidylinositol phosphate biosynthetic process"/>
    <property type="evidence" value="ECO:0007669"/>
    <property type="project" value="TreeGrafter"/>
</dbReference>
<dbReference type="InterPro" id="IPR038286">
    <property type="entry name" value="IPK_sf"/>
</dbReference>
<evidence type="ECO:0000313" key="6">
    <source>
        <dbReference type="Proteomes" id="UP000014680"/>
    </source>
</evidence>
<dbReference type="OrthoDB" id="18995at2759"/>
<dbReference type="PANTHER" id="PTHR12400:SF21">
    <property type="entry name" value="KINASE"/>
    <property type="match status" value="1"/>
</dbReference>
<dbReference type="Gene3D" id="3.30.470.160">
    <property type="entry name" value="Inositol polyphosphate kinase"/>
    <property type="match status" value="1"/>
</dbReference>
<dbReference type="GO" id="GO:0005634">
    <property type="term" value="C:nucleus"/>
    <property type="evidence" value="ECO:0007669"/>
    <property type="project" value="TreeGrafter"/>
</dbReference>
<keyword evidence="2 4" id="KW-0808">Transferase</keyword>
<evidence type="ECO:0000256" key="1">
    <source>
        <dbReference type="ARBA" id="ARBA00007374"/>
    </source>
</evidence>
<gene>
    <name evidence="5" type="ORF">EIN_474470</name>
</gene>
<reference evidence="5 6" key="1">
    <citation type="submission" date="2012-10" db="EMBL/GenBank/DDBJ databases">
        <authorList>
            <person name="Zafar N."/>
            <person name="Inman J."/>
            <person name="Hall N."/>
            <person name="Lorenzi H."/>
            <person name="Caler E."/>
        </authorList>
    </citation>
    <scope>NUCLEOTIDE SEQUENCE [LARGE SCALE GENOMIC DNA]</scope>
    <source>
        <strain evidence="5 6">IP1</strain>
    </source>
</reference>
<dbReference type="OMA" id="AKPCVMD"/>
<dbReference type="KEGG" id="eiv:EIN_474470"/>
<dbReference type="GO" id="GO:0032958">
    <property type="term" value="P:inositol phosphate biosynthetic process"/>
    <property type="evidence" value="ECO:0007669"/>
    <property type="project" value="InterPro"/>
</dbReference>
<comment type="similarity">
    <text evidence="1 4">Belongs to the inositol phosphokinase (IPK) family.</text>
</comment>
<evidence type="ECO:0000313" key="5">
    <source>
        <dbReference type="EMBL" id="ELP88845.1"/>
    </source>
</evidence>
<organism evidence="5 6">
    <name type="scientific">Entamoeba invadens IP1</name>
    <dbReference type="NCBI Taxonomy" id="370355"/>
    <lineage>
        <taxon>Eukaryota</taxon>
        <taxon>Amoebozoa</taxon>
        <taxon>Evosea</taxon>
        <taxon>Archamoebae</taxon>
        <taxon>Mastigamoebida</taxon>
        <taxon>Entamoebidae</taxon>
        <taxon>Entamoeba</taxon>
    </lineage>
</organism>
<accession>A0A0A1U9P6</accession>
<dbReference type="GO" id="GO:0000828">
    <property type="term" value="F:inositol hexakisphosphate kinase activity"/>
    <property type="evidence" value="ECO:0007669"/>
    <property type="project" value="TreeGrafter"/>
</dbReference>
<dbReference type="GeneID" id="14887889"/>
<dbReference type="SUPFAM" id="SSF56104">
    <property type="entry name" value="SAICAR synthase-like"/>
    <property type="match status" value="1"/>
</dbReference>
<keyword evidence="6" id="KW-1185">Reference proteome</keyword>
<dbReference type="InterPro" id="IPR005522">
    <property type="entry name" value="IPK"/>
</dbReference>
<proteinExistence type="inferred from homology"/>
<sequence>MTARVFPSKTKSPFHHEFLQACCMDQVHSFVDEKSVVLKASIFPREKKFYEKLQTKREWLSTQLFPPYFGAEIHNFGSGEKEYIKMANLLNGYQRPFVLDLKIGTHKYDPEIDPAKIEYRTHVKIFTTTLELGLRFCGMKRVIGGQLISYDKHMSRNEVKTSAQLFEYIKLFFNDGTKYRKEMLPFYINQIDKLLSLLETMNYKFFGSSVLLVYDADATPESQKYDLRFIDFAKSYSLDEEKCEMEDGIVYGLKHLKTIFENLNKELKEE</sequence>
<evidence type="ECO:0000256" key="3">
    <source>
        <dbReference type="ARBA" id="ARBA00022777"/>
    </source>
</evidence>
<protein>
    <recommendedName>
        <fullName evidence="4">Kinase</fullName>
        <ecNumber evidence="4">2.7.-.-</ecNumber>
    </recommendedName>
</protein>